<keyword evidence="3" id="KW-0716">Sensory transduction</keyword>
<sequence length="256" mass="28948">MVSTNVVMKAFCYVVFQRRWRELLRYVAAADEAERARPAAAAAAAAVRRYTALSRRVTAAFCTLSALTGVTVVLGPYIKWLSERYLDGAPHPAVDLIYQAYVPWDKATPRGRLLANIWFALGTLYGCTVFTAFDVAAVVLMLFLGCKLQLLAARCERLFAPAPDLDRFWETVREVHTEHVLLIKYSRVFNSLVSPVMFLYALLCSLMLCTTAFQLTSMPMNITEKIMTVEYLIFGVAQVFMFSWFSNDVLWKVAIH</sequence>
<name>A0ABQ7PPD1_PLUXY</name>
<dbReference type="EMBL" id="JAHIBW010000294">
    <property type="protein sequence ID" value="KAG7294715.1"/>
    <property type="molecule type" value="Genomic_DNA"/>
</dbReference>
<keyword evidence="9" id="KW-0807">Transducer</keyword>
<gene>
    <name evidence="12" type="ORF">JYU34_022784</name>
    <name evidence="11" type="ORF">JYU34_022933</name>
</gene>
<comment type="subcellular location">
    <subcellularLocation>
        <location evidence="1">Cell membrane</location>
        <topology evidence="1">Multi-pass membrane protein</topology>
    </subcellularLocation>
</comment>
<feature type="transmembrane region" description="Helical" evidence="10">
    <location>
        <begin position="226"/>
        <end position="245"/>
    </location>
</feature>
<keyword evidence="6 10" id="KW-1133">Transmembrane helix</keyword>
<evidence type="ECO:0000256" key="1">
    <source>
        <dbReference type="ARBA" id="ARBA00004651"/>
    </source>
</evidence>
<evidence type="ECO:0000313" key="11">
    <source>
        <dbReference type="EMBL" id="KAG7294715.1"/>
    </source>
</evidence>
<evidence type="ECO:0000256" key="8">
    <source>
        <dbReference type="ARBA" id="ARBA00023170"/>
    </source>
</evidence>
<evidence type="ECO:0000256" key="5">
    <source>
        <dbReference type="ARBA" id="ARBA00022725"/>
    </source>
</evidence>
<keyword evidence="4 10" id="KW-0812">Transmembrane</keyword>
<accession>A0ABQ7PPD1</accession>
<evidence type="ECO:0000313" key="12">
    <source>
        <dbReference type="EMBL" id="KAG7294842.1"/>
    </source>
</evidence>
<dbReference type="PANTHER" id="PTHR21137">
    <property type="entry name" value="ODORANT RECEPTOR"/>
    <property type="match status" value="1"/>
</dbReference>
<keyword evidence="2" id="KW-1003">Cell membrane</keyword>
<organism evidence="12 13">
    <name type="scientific">Plutella xylostella</name>
    <name type="common">Diamondback moth</name>
    <name type="synonym">Plutella maculipennis</name>
    <dbReference type="NCBI Taxonomy" id="51655"/>
    <lineage>
        <taxon>Eukaryota</taxon>
        <taxon>Metazoa</taxon>
        <taxon>Ecdysozoa</taxon>
        <taxon>Arthropoda</taxon>
        <taxon>Hexapoda</taxon>
        <taxon>Insecta</taxon>
        <taxon>Pterygota</taxon>
        <taxon>Neoptera</taxon>
        <taxon>Endopterygota</taxon>
        <taxon>Lepidoptera</taxon>
        <taxon>Glossata</taxon>
        <taxon>Ditrysia</taxon>
        <taxon>Yponomeutoidea</taxon>
        <taxon>Plutellidae</taxon>
        <taxon>Plutella</taxon>
    </lineage>
</organism>
<evidence type="ECO:0000256" key="4">
    <source>
        <dbReference type="ARBA" id="ARBA00022692"/>
    </source>
</evidence>
<comment type="caution">
    <text evidence="12">The sequence shown here is derived from an EMBL/GenBank/DDBJ whole genome shotgun (WGS) entry which is preliminary data.</text>
</comment>
<keyword evidence="8" id="KW-0675">Receptor</keyword>
<feature type="transmembrane region" description="Helical" evidence="10">
    <location>
        <begin position="117"/>
        <end position="144"/>
    </location>
</feature>
<evidence type="ECO:0000313" key="13">
    <source>
        <dbReference type="Proteomes" id="UP000823941"/>
    </source>
</evidence>
<feature type="transmembrane region" description="Helical" evidence="10">
    <location>
        <begin position="57"/>
        <end position="78"/>
    </location>
</feature>
<dbReference type="InterPro" id="IPR004117">
    <property type="entry name" value="7tm6_olfct_rcpt"/>
</dbReference>
<protein>
    <recommendedName>
        <fullName evidence="14">Odorant receptor</fullName>
    </recommendedName>
</protein>
<evidence type="ECO:0000256" key="10">
    <source>
        <dbReference type="SAM" id="Phobius"/>
    </source>
</evidence>
<evidence type="ECO:0000256" key="2">
    <source>
        <dbReference type="ARBA" id="ARBA00022475"/>
    </source>
</evidence>
<proteinExistence type="predicted"/>
<dbReference type="Proteomes" id="UP000823941">
    <property type="component" value="Unassembled WGS sequence"/>
</dbReference>
<evidence type="ECO:0000256" key="3">
    <source>
        <dbReference type="ARBA" id="ARBA00022606"/>
    </source>
</evidence>
<reference evidence="12 13" key="1">
    <citation type="submission" date="2021-06" db="EMBL/GenBank/DDBJ databases">
        <title>A haploid diamondback moth (Plutella xylostella L.) genome assembly resolves 31 chromosomes and identifies a diamide resistance mutation.</title>
        <authorList>
            <person name="Ward C.M."/>
            <person name="Perry K.D."/>
            <person name="Baker G."/>
            <person name="Powis K."/>
            <person name="Heckel D.G."/>
            <person name="Baxter S.W."/>
        </authorList>
    </citation>
    <scope>NUCLEOTIDE SEQUENCE [LARGE SCALE GENOMIC DNA]</scope>
    <source>
        <strain evidence="12 13">LV</strain>
        <tissue evidence="12">Single pupa</tissue>
    </source>
</reference>
<evidence type="ECO:0000256" key="9">
    <source>
        <dbReference type="ARBA" id="ARBA00023224"/>
    </source>
</evidence>
<evidence type="ECO:0008006" key="14">
    <source>
        <dbReference type="Google" id="ProtNLM"/>
    </source>
</evidence>
<keyword evidence="13" id="KW-1185">Reference proteome</keyword>
<keyword evidence="5" id="KW-0552">Olfaction</keyword>
<dbReference type="PANTHER" id="PTHR21137:SF3">
    <property type="entry name" value="ODORANT RECEPTOR 30A-RELATED"/>
    <property type="match status" value="1"/>
</dbReference>
<evidence type="ECO:0000256" key="7">
    <source>
        <dbReference type="ARBA" id="ARBA00023136"/>
    </source>
</evidence>
<dbReference type="EMBL" id="JAHIBW010000127">
    <property type="protein sequence ID" value="KAG7294842.1"/>
    <property type="molecule type" value="Genomic_DNA"/>
</dbReference>
<keyword evidence="7 10" id="KW-0472">Membrane</keyword>
<feature type="transmembrane region" description="Helical" evidence="10">
    <location>
        <begin position="192"/>
        <end position="214"/>
    </location>
</feature>
<dbReference type="Pfam" id="PF02949">
    <property type="entry name" value="7tm_6"/>
    <property type="match status" value="1"/>
</dbReference>
<evidence type="ECO:0000256" key="6">
    <source>
        <dbReference type="ARBA" id="ARBA00022989"/>
    </source>
</evidence>